<geneLocation type="plasmid" evidence="4 5">
    <name>pAA1-1b</name>
</geneLocation>
<reference evidence="4" key="1">
    <citation type="submission" date="2021-07" db="EMBL/GenBank/DDBJ databases">
        <title>Complete genome sequences of four Thermus thermophilus strains isolated from Arima Hot Spring in Japan.</title>
        <authorList>
            <person name="Tomariguchi N."/>
            <person name="Ueno Y."/>
            <person name="Miyazaki K."/>
        </authorList>
    </citation>
    <scope>NUCLEOTIDE SEQUENCE</scope>
    <source>
        <strain evidence="4">AA1-1</strain>
        <plasmid evidence="4">pAA1-1b</plasmid>
    </source>
</reference>
<dbReference type="GO" id="GO:0003677">
    <property type="term" value="F:DNA binding"/>
    <property type="evidence" value="ECO:0007669"/>
    <property type="project" value="UniProtKB-KW"/>
</dbReference>
<dbReference type="SUPFAM" id="SSF110849">
    <property type="entry name" value="ParB/Sulfiredoxin"/>
    <property type="match status" value="1"/>
</dbReference>
<dbReference type="SUPFAM" id="SSF109709">
    <property type="entry name" value="KorB DNA-binding domain-like"/>
    <property type="match status" value="1"/>
</dbReference>
<organism evidence="4 5">
    <name type="scientific">Thermus thermophilus</name>
    <dbReference type="NCBI Taxonomy" id="274"/>
    <lineage>
        <taxon>Bacteria</taxon>
        <taxon>Thermotogati</taxon>
        <taxon>Deinococcota</taxon>
        <taxon>Deinococci</taxon>
        <taxon>Thermales</taxon>
        <taxon>Thermaceae</taxon>
        <taxon>Thermus</taxon>
    </lineage>
</organism>
<protein>
    <submittedName>
        <fullName evidence="4">Chromosome partitioning protein ParB</fullName>
    </submittedName>
</protein>
<dbReference type="InterPro" id="IPR003115">
    <property type="entry name" value="ParB_N"/>
</dbReference>
<dbReference type="InterPro" id="IPR041468">
    <property type="entry name" value="HTH_ParB/Spo0J"/>
</dbReference>
<dbReference type="Gene3D" id="3.90.1530.30">
    <property type="match status" value="1"/>
</dbReference>
<evidence type="ECO:0000256" key="2">
    <source>
        <dbReference type="ARBA" id="ARBA00023125"/>
    </source>
</evidence>
<evidence type="ECO:0000259" key="3">
    <source>
        <dbReference type="SMART" id="SM00470"/>
    </source>
</evidence>
<sequence>MALSNREIVGKGLDLLRSGLRPFVEREYRRVYGEATQPRKRFENLEALAESIREKGVLQPLLVRPLGDGRYAIVAGERRYRAARMAGLSEVPVRVVELSEKEARLLALVENLQREDLNPYEETVGVLALLSEDLGKPVEEVVGLLERMQKEKRGVAARNVSGSPEARRVEEVFKALGRMTWESFVRNRLPLLRLPEDLKAALEEGAIPYTAALELKKVKDEALRKALLEEAKAGLSLRDLKARVREVLVAREPALKKAPAAWYGDVIDALKKTDIRALPTEKRARVEALLAELKELLG</sequence>
<accession>A0AAD1NZ83</accession>
<dbReference type="InterPro" id="IPR050336">
    <property type="entry name" value="Chromosome_partition/occlusion"/>
</dbReference>
<name>A0AAD1NZ83_THETH</name>
<evidence type="ECO:0000313" key="4">
    <source>
        <dbReference type="EMBL" id="BCZ88071.1"/>
    </source>
</evidence>
<dbReference type="Pfam" id="PF17762">
    <property type="entry name" value="HTH_ParB"/>
    <property type="match status" value="1"/>
</dbReference>
<keyword evidence="2" id="KW-0238">DNA-binding</keyword>
<dbReference type="CDD" id="cd16393">
    <property type="entry name" value="SPO0J_N"/>
    <property type="match status" value="1"/>
</dbReference>
<dbReference type="NCBIfam" id="TIGR00180">
    <property type="entry name" value="parB_part"/>
    <property type="match status" value="1"/>
</dbReference>
<dbReference type="EMBL" id="AP024927">
    <property type="protein sequence ID" value="BCZ88071.1"/>
    <property type="molecule type" value="Genomic_DNA"/>
</dbReference>
<evidence type="ECO:0000313" key="5">
    <source>
        <dbReference type="Proteomes" id="UP000825379"/>
    </source>
</evidence>
<dbReference type="FunFam" id="3.90.1530.30:FF:000001">
    <property type="entry name" value="Chromosome partitioning protein ParB"/>
    <property type="match status" value="1"/>
</dbReference>
<evidence type="ECO:0000256" key="1">
    <source>
        <dbReference type="ARBA" id="ARBA00006295"/>
    </source>
</evidence>
<dbReference type="InterPro" id="IPR036086">
    <property type="entry name" value="ParB/Sulfiredoxin_sf"/>
</dbReference>
<dbReference type="Gene3D" id="1.10.10.2830">
    <property type="match status" value="1"/>
</dbReference>
<dbReference type="Proteomes" id="UP000825379">
    <property type="component" value="Plasmid pAA1-1b"/>
</dbReference>
<dbReference type="InterPro" id="IPR004437">
    <property type="entry name" value="ParB/RepB/Spo0J"/>
</dbReference>
<dbReference type="Pfam" id="PF02195">
    <property type="entry name" value="ParB_N"/>
    <property type="match status" value="1"/>
</dbReference>
<feature type="domain" description="ParB-like N-terminal" evidence="3">
    <location>
        <begin position="24"/>
        <end position="112"/>
    </location>
</feature>
<dbReference type="PANTHER" id="PTHR33375">
    <property type="entry name" value="CHROMOSOME-PARTITIONING PROTEIN PARB-RELATED"/>
    <property type="match status" value="1"/>
</dbReference>
<dbReference type="PANTHER" id="PTHR33375:SF7">
    <property type="entry name" value="CHROMOSOME 2-PARTITIONING PROTEIN PARB-RELATED"/>
    <property type="match status" value="1"/>
</dbReference>
<dbReference type="AlphaFoldDB" id="A0AAD1NZ83"/>
<dbReference type="GO" id="GO:0007059">
    <property type="term" value="P:chromosome segregation"/>
    <property type="evidence" value="ECO:0007669"/>
    <property type="project" value="TreeGrafter"/>
</dbReference>
<comment type="similarity">
    <text evidence="1">Belongs to the ParB family.</text>
</comment>
<keyword evidence="4" id="KW-0614">Plasmid</keyword>
<dbReference type="GO" id="GO:0005694">
    <property type="term" value="C:chromosome"/>
    <property type="evidence" value="ECO:0007669"/>
    <property type="project" value="TreeGrafter"/>
</dbReference>
<dbReference type="SMART" id="SM00470">
    <property type="entry name" value="ParB"/>
    <property type="match status" value="1"/>
</dbReference>
<proteinExistence type="inferred from homology"/>
<gene>
    <name evidence="4" type="ORF">TthAA11_22530</name>
</gene>
<dbReference type="RefSeq" id="WP_275946682.1">
    <property type="nucleotide sequence ID" value="NZ_AP024927.1"/>
</dbReference>